<name>A0A6G0VRR0_APHCR</name>
<organism evidence="3 4">
    <name type="scientific">Aphis craccivora</name>
    <name type="common">Cowpea aphid</name>
    <dbReference type="NCBI Taxonomy" id="307492"/>
    <lineage>
        <taxon>Eukaryota</taxon>
        <taxon>Metazoa</taxon>
        <taxon>Ecdysozoa</taxon>
        <taxon>Arthropoda</taxon>
        <taxon>Hexapoda</taxon>
        <taxon>Insecta</taxon>
        <taxon>Pterygota</taxon>
        <taxon>Neoptera</taxon>
        <taxon>Paraneoptera</taxon>
        <taxon>Hemiptera</taxon>
        <taxon>Sternorrhyncha</taxon>
        <taxon>Aphidomorpha</taxon>
        <taxon>Aphidoidea</taxon>
        <taxon>Aphididae</taxon>
        <taxon>Aphidini</taxon>
        <taxon>Aphis</taxon>
        <taxon>Aphis</taxon>
    </lineage>
</organism>
<evidence type="ECO:0000313" key="3">
    <source>
        <dbReference type="EMBL" id="KAF0706908.1"/>
    </source>
</evidence>
<protein>
    <recommendedName>
        <fullName evidence="2">DUF7869 domain-containing protein</fullName>
    </recommendedName>
</protein>
<feature type="region of interest" description="Disordered" evidence="1">
    <location>
        <begin position="91"/>
        <end position="113"/>
    </location>
</feature>
<dbReference type="InterPro" id="IPR057191">
    <property type="entry name" value="DUF7869"/>
</dbReference>
<dbReference type="PANTHER" id="PTHR10773:SF19">
    <property type="match status" value="1"/>
</dbReference>
<evidence type="ECO:0000313" key="4">
    <source>
        <dbReference type="Proteomes" id="UP000478052"/>
    </source>
</evidence>
<dbReference type="EMBL" id="VUJU01012732">
    <property type="protein sequence ID" value="KAF0706908.1"/>
    <property type="molecule type" value="Genomic_DNA"/>
</dbReference>
<dbReference type="AlphaFoldDB" id="A0A6G0VRR0"/>
<feature type="domain" description="DUF7869" evidence="2">
    <location>
        <begin position="283"/>
        <end position="414"/>
    </location>
</feature>
<evidence type="ECO:0000256" key="1">
    <source>
        <dbReference type="SAM" id="MobiDB-lite"/>
    </source>
</evidence>
<sequence>MSCTNKITEEERQIIFSDFWGLGNYERQRDYLLSSTKEIAIKRKRVEGTSRRNVTREYYLSCNSEPKLVCQQFLLKTLDMTQKCLTYTLSKRSPSGTSKKDGRGSRRPKNKTSDDVMANFDKFIQQLPAVPSHYCRASTTKKYLPSELGNCSRLYKLYVDFCKQSNGTIIKKTLFNQLFKEKYNIGFHVPKKDKCTWCCKIENIIMSRQLNESEDTKNQLHLYEKEECKSMFLFDQQISKCEGNFLCSCFDLQKVLSSPSGQNMNLYYSRKFSSYNCTIYESGTQNAFAYLWGEINGKRGCNEIVTCIHKYLIDIDIKKIYEYVALYCDSCTGQNKNRAMLAMISKSLKSQFTYIKEIKIVFLLPGHTYMPVDSVHASIERFVRDKTVWASSEWATLIRNARINPKPIEVKQLAYSDFYNWKYEADNSNILPKVLKDIDGNIIQISKVRYFVFSRLNLDSEDDNLHFINIHAYFSYNPDCEPKTLKLKGGQNKKESRSTTEVIAKKLYKETIAISKEKYNDLIKLCTSGIIPNEFHEEYLQMRNSTKIQDCLQETDEEDETVSLK</sequence>
<evidence type="ECO:0000259" key="2">
    <source>
        <dbReference type="Pfam" id="PF25273"/>
    </source>
</evidence>
<dbReference type="Proteomes" id="UP000478052">
    <property type="component" value="Unassembled WGS sequence"/>
</dbReference>
<gene>
    <name evidence="3" type="ORF">FWK35_00037669</name>
</gene>
<keyword evidence="4" id="KW-1185">Reference proteome</keyword>
<accession>A0A6G0VRR0</accession>
<proteinExistence type="predicted"/>
<comment type="caution">
    <text evidence="3">The sequence shown here is derived from an EMBL/GenBank/DDBJ whole genome shotgun (WGS) entry which is preliminary data.</text>
</comment>
<dbReference type="Pfam" id="PF25273">
    <property type="entry name" value="DUF7869"/>
    <property type="match status" value="1"/>
</dbReference>
<dbReference type="OrthoDB" id="6628586at2759"/>
<reference evidence="3 4" key="1">
    <citation type="submission" date="2019-08" db="EMBL/GenBank/DDBJ databases">
        <title>Whole genome of Aphis craccivora.</title>
        <authorList>
            <person name="Voronova N.V."/>
            <person name="Shulinski R.S."/>
            <person name="Bandarenka Y.V."/>
            <person name="Zhorov D.G."/>
            <person name="Warner D."/>
        </authorList>
    </citation>
    <scope>NUCLEOTIDE SEQUENCE [LARGE SCALE GENOMIC DNA]</scope>
    <source>
        <strain evidence="3">180601</strain>
        <tissue evidence="3">Whole Body</tissue>
    </source>
</reference>
<dbReference type="PANTHER" id="PTHR10773">
    <property type="entry name" value="DNA-DIRECTED RNA POLYMERASES I, II, AND III SUBUNIT RPABC2"/>
    <property type="match status" value="1"/>
</dbReference>